<keyword evidence="2" id="KW-1185">Reference proteome</keyword>
<evidence type="ECO:0000313" key="1">
    <source>
        <dbReference type="EMBL" id="KAF0450821.1"/>
    </source>
</evidence>
<evidence type="ECO:0000313" key="2">
    <source>
        <dbReference type="Proteomes" id="UP000439903"/>
    </source>
</evidence>
<proteinExistence type="predicted"/>
<gene>
    <name evidence="1" type="ORF">F8M41_002111</name>
</gene>
<dbReference type="Proteomes" id="UP000439903">
    <property type="component" value="Unassembled WGS sequence"/>
</dbReference>
<comment type="caution">
    <text evidence="1">The sequence shown here is derived from an EMBL/GenBank/DDBJ whole genome shotgun (WGS) entry which is preliminary data.</text>
</comment>
<sequence>MHDTDFSLLLQFQNDDLMKGMHDADFSLLLQSQNDDLMKAKVLPIENILWAIYKIFFEDPYRHLKRLLEVRTDLLVMTQATSLVHCYQLGDICVLRDKDYLWKWVTDNLSSAYTRAFFATTPEVKDIINALKLLFGDNKPNKTQSDVDSSNNRLYLNLMIENLKKFQRRGKKKESQINLKGETQQKPMIF</sequence>
<accession>A0A8H3XDB8</accession>
<organism evidence="1 2">
    <name type="scientific">Gigaspora margarita</name>
    <dbReference type="NCBI Taxonomy" id="4874"/>
    <lineage>
        <taxon>Eukaryota</taxon>
        <taxon>Fungi</taxon>
        <taxon>Fungi incertae sedis</taxon>
        <taxon>Mucoromycota</taxon>
        <taxon>Glomeromycotina</taxon>
        <taxon>Glomeromycetes</taxon>
        <taxon>Diversisporales</taxon>
        <taxon>Gigasporaceae</taxon>
        <taxon>Gigaspora</taxon>
    </lineage>
</organism>
<reference evidence="1 2" key="1">
    <citation type="journal article" date="2019" name="Environ. Microbiol.">
        <title>At the nexus of three kingdoms: the genome of the mycorrhizal fungus Gigaspora margarita provides insights into plant, endobacterial and fungal interactions.</title>
        <authorList>
            <person name="Venice F."/>
            <person name="Ghignone S."/>
            <person name="Salvioli di Fossalunga A."/>
            <person name="Amselem J."/>
            <person name="Novero M."/>
            <person name="Xianan X."/>
            <person name="Sedzielewska Toro K."/>
            <person name="Morin E."/>
            <person name="Lipzen A."/>
            <person name="Grigoriev I.V."/>
            <person name="Henrissat B."/>
            <person name="Martin F.M."/>
            <person name="Bonfante P."/>
        </authorList>
    </citation>
    <scope>NUCLEOTIDE SEQUENCE [LARGE SCALE GENOMIC DNA]</scope>
    <source>
        <strain evidence="1 2">BEG34</strain>
    </source>
</reference>
<protein>
    <submittedName>
        <fullName evidence="1">Uncharacterized protein</fullName>
    </submittedName>
</protein>
<name>A0A8H3XDB8_GIGMA</name>
<dbReference type="AlphaFoldDB" id="A0A8H3XDB8"/>
<dbReference type="EMBL" id="WTPW01001179">
    <property type="protein sequence ID" value="KAF0450821.1"/>
    <property type="molecule type" value="Genomic_DNA"/>
</dbReference>
<dbReference type="OrthoDB" id="2434333at2759"/>